<dbReference type="Proteomes" id="UP000239649">
    <property type="component" value="Unassembled WGS sequence"/>
</dbReference>
<dbReference type="InterPro" id="IPR036706">
    <property type="entry name" value="VOMI_sf"/>
</dbReference>
<evidence type="ECO:0000256" key="1">
    <source>
        <dbReference type="SAM" id="MobiDB-lite"/>
    </source>
</evidence>
<dbReference type="InterPro" id="IPR051941">
    <property type="entry name" value="BG_Antigen-Binding_Lectin"/>
</dbReference>
<dbReference type="SUPFAM" id="SSF51092">
    <property type="entry name" value="Vitelline membrane outer protein-I (VMO-I)"/>
    <property type="match status" value="1"/>
</dbReference>
<name>A0A2P6V0R7_9CHLO</name>
<keyword evidence="3" id="KW-1185">Reference proteome</keyword>
<dbReference type="OrthoDB" id="528822at2759"/>
<sequence length="1355" mass="141177">MGHPRRAGAGQAAKTAQLRSKAANMRSLALAAALIAICSLLGTSSGAAEPGADLQRGARRSARAVLAAGTDTGMAASLAGAASVPSIASATISSGTITVKLLGLPSPQSSTVKKYIVVGVPSSTPTGTPNIQAEGTSLTFTFRPGNSATPGASLGRYKPGMAYRFKAQAVNLQNQLGLFGALSSTTVTTLQSTPCNLGVAPTVTLSGGKLLVDISPSPISSTCSLVTGYRIVGIDQAATRAVNITTSSAGAAVAGSAKKRFTFDQGDPRQPGRYRFSFPASKYKFVAFAKSTAGESTASSPASLVITAAQAPAPPPPPRPPPPRPPSPRPPSPRPPPPRPPPPRPRPPPPSPSPPLPPSPPSPPPPPAGSLVVKGLARAYQSSTFSINVDQWTNASNPDRMYSGVGADPSYAIDGRSEVGKWVLGYCASTAAGQAKPWWFVDLGVDLGGTATTASVVMNEERLCRHKGLPTGSGLAGARCGEFAGPAKLPDAPWITIACGSLLRGRYVSIQITDESLGPLALCKVEVLGFGGPAMPHNTGLQLLSLNKPTAQSSSAPDFPSARAVDGIIAGTCAVAGCTSSWGTEVYPWWSVDLGRPMLIKTITVVSRTECCGIAMYDLQFRLGNTNPSTVPLGAILPDPLCAQMPGLPSTSAGDPDQTFRVSCVGIGRYLSIQRLHKRGDTSRFVDLTGLSTTMGRALNFTSGATTLNLLEILHIDDIMRWTASKVPGDANPACQWPVFTGAQMIQWSNTAPSWTTLSNSTLSGLFSACAYAPMNPNNTTRTSSESSPSLATLLPDLSVCVAVNPCAPALDVLIGFVGVSVSFNAGPFVITIGLDAFGYSKLGTLVPPDLLDETEAPQLWTPDFDGTEGGTFAPVQAQGNIYLSGSRTDVIIVVRTGPVITLWDTIEIDLTKLAQTDITIRVRDDPDPSRGASFWLSLYRSFNLQEFLADIPAVGDKLEGLIPFNIQFEAGVDVFGGPDGGGVHLTVNVDVEITGRLADFLGIDRLSAGFGLYFVVGAGGSSFRLMVEYDGEIYSIPFCDADSDCPTGQACQLFVCGDKLPRGGPCTRNSQCLSNKCGTGVGLLFCVECTENSHCSGGKICDKATFWEPQKLYTCRTYGSCTKRSKGIGIANCRDPGYPTNVGGVCYQSCYAPRSRDCGTYCTASSNCLGDAGSTDLTVVDGQVVGVQCPAGWRLVSSGVVPNTNNFVAICQKPCPVVRMKIESPQGLGDDTAVNGIHLACPDGSVLVADNDGSFGALTDWVKCPASGTGFYAAATRSESSQGTGDDTAINSVLFSCTSGHWVASSLGWFGDWKPWAVCQAGSGICGFRQQVEDNQGAGDDTGMNQVQFLCCPF</sequence>
<protein>
    <submittedName>
        <fullName evidence="2">Vitelline membrane outer layer 1-like</fullName>
    </submittedName>
</protein>
<dbReference type="InterPro" id="IPR008979">
    <property type="entry name" value="Galactose-bd-like_sf"/>
</dbReference>
<evidence type="ECO:0000313" key="2">
    <source>
        <dbReference type="EMBL" id="PSC67687.1"/>
    </source>
</evidence>
<comment type="caution">
    <text evidence="2">The sequence shown here is derived from an EMBL/GenBank/DDBJ whole genome shotgun (WGS) entry which is preliminary data.</text>
</comment>
<organism evidence="2 3">
    <name type="scientific">Micractinium conductrix</name>
    <dbReference type="NCBI Taxonomy" id="554055"/>
    <lineage>
        <taxon>Eukaryota</taxon>
        <taxon>Viridiplantae</taxon>
        <taxon>Chlorophyta</taxon>
        <taxon>core chlorophytes</taxon>
        <taxon>Trebouxiophyceae</taxon>
        <taxon>Chlorellales</taxon>
        <taxon>Chlorellaceae</taxon>
        <taxon>Chlorella clade</taxon>
        <taxon>Micractinium</taxon>
    </lineage>
</organism>
<reference evidence="2 3" key="1">
    <citation type="journal article" date="2018" name="Plant J.">
        <title>Genome sequences of Chlorella sorokiniana UTEX 1602 and Micractinium conductrix SAG 241.80: implications to maltose excretion by a green alga.</title>
        <authorList>
            <person name="Arriola M.B."/>
            <person name="Velmurugan N."/>
            <person name="Zhang Y."/>
            <person name="Plunkett M.H."/>
            <person name="Hondzo H."/>
            <person name="Barney B.M."/>
        </authorList>
    </citation>
    <scope>NUCLEOTIDE SEQUENCE [LARGE SCALE GENOMIC DNA]</scope>
    <source>
        <strain evidence="2 3">SAG 241.80</strain>
    </source>
</reference>
<dbReference type="PANTHER" id="PTHR45713:SF6">
    <property type="entry name" value="F5_8 TYPE C DOMAIN-CONTAINING PROTEIN"/>
    <property type="match status" value="1"/>
</dbReference>
<dbReference type="STRING" id="554055.A0A2P6V0R7"/>
<dbReference type="SUPFAM" id="SSF49785">
    <property type="entry name" value="Galactose-binding domain-like"/>
    <property type="match status" value="2"/>
</dbReference>
<dbReference type="InterPro" id="IPR005515">
    <property type="entry name" value="VOMI"/>
</dbReference>
<feature type="compositionally biased region" description="Pro residues" evidence="1">
    <location>
        <begin position="312"/>
        <end position="368"/>
    </location>
</feature>
<evidence type="ECO:0000313" key="3">
    <source>
        <dbReference type="Proteomes" id="UP000239649"/>
    </source>
</evidence>
<dbReference type="PANTHER" id="PTHR45713">
    <property type="entry name" value="FTP DOMAIN-CONTAINING PROTEIN"/>
    <property type="match status" value="1"/>
</dbReference>
<gene>
    <name evidence="2" type="ORF">C2E20_8647</name>
</gene>
<feature type="region of interest" description="Disordered" evidence="1">
    <location>
        <begin position="309"/>
        <end position="371"/>
    </location>
</feature>
<dbReference type="PRINTS" id="PR01217">
    <property type="entry name" value="PRICHEXTENSN"/>
</dbReference>
<accession>A0A2P6V0R7</accession>
<dbReference type="Gene3D" id="2.100.10.20">
    <property type="entry name" value="Vitelline membrane outer layer protein I (VOMI)"/>
    <property type="match status" value="1"/>
</dbReference>
<dbReference type="Pfam" id="PF03762">
    <property type="entry name" value="VOMI"/>
    <property type="match status" value="1"/>
</dbReference>
<proteinExistence type="predicted"/>
<dbReference type="EMBL" id="LHPF02000050">
    <property type="protein sequence ID" value="PSC67687.1"/>
    <property type="molecule type" value="Genomic_DNA"/>
</dbReference>
<dbReference type="Gene3D" id="2.60.120.260">
    <property type="entry name" value="Galactose-binding domain-like"/>
    <property type="match status" value="2"/>
</dbReference>